<comment type="caution">
    <text evidence="2">The sequence shown here is derived from an EMBL/GenBank/DDBJ whole genome shotgun (WGS) entry which is preliminary data.</text>
</comment>
<protein>
    <submittedName>
        <fullName evidence="2">Uncharacterized protein</fullName>
    </submittedName>
</protein>
<proteinExistence type="predicted"/>
<dbReference type="EMBL" id="JAIRAU010000005">
    <property type="protein sequence ID" value="MBZ5709386.1"/>
    <property type="molecule type" value="Genomic_DNA"/>
</dbReference>
<keyword evidence="1" id="KW-0812">Transmembrane</keyword>
<sequence>MAQKTSWSAGQVLAQAEGSIGTTLRVAVANYYKGQDLGTAQAIRKVDTDTEAAALVTAIRQGRVHEVLMVASSAALGVIAGALSQKAVSNTTVGGVPPVTALGAVPTIAGLAAPISLSGRSMLAAGGLSYITGAVIYSMLAPKPEAAP</sequence>
<dbReference type="RefSeq" id="WP_224191157.1">
    <property type="nucleotide sequence ID" value="NZ_JAIRAU010000005.1"/>
</dbReference>
<keyword evidence="1" id="KW-1133">Transmembrane helix</keyword>
<accession>A0ABS7TMD6</accession>
<evidence type="ECO:0000313" key="2">
    <source>
        <dbReference type="EMBL" id="MBZ5709386.1"/>
    </source>
</evidence>
<name>A0ABS7TMD6_9BACT</name>
<evidence type="ECO:0000256" key="1">
    <source>
        <dbReference type="SAM" id="Phobius"/>
    </source>
</evidence>
<feature type="transmembrane region" description="Helical" evidence="1">
    <location>
        <begin position="96"/>
        <end position="115"/>
    </location>
</feature>
<keyword evidence="1" id="KW-0472">Membrane</keyword>
<reference evidence="2" key="1">
    <citation type="submission" date="2021-08" db="EMBL/GenBank/DDBJ databases">
        <authorList>
            <person name="Stevens D.C."/>
        </authorList>
    </citation>
    <scope>NUCLEOTIDE SEQUENCE</scope>
    <source>
        <strain evidence="2">DSM 53165</strain>
    </source>
</reference>
<organism evidence="2 3">
    <name type="scientific">Nannocystis pusilla</name>
    <dbReference type="NCBI Taxonomy" id="889268"/>
    <lineage>
        <taxon>Bacteria</taxon>
        <taxon>Pseudomonadati</taxon>
        <taxon>Myxococcota</taxon>
        <taxon>Polyangia</taxon>
        <taxon>Nannocystales</taxon>
        <taxon>Nannocystaceae</taxon>
        <taxon>Nannocystis</taxon>
    </lineage>
</organism>
<gene>
    <name evidence="2" type="ORF">K7C98_08950</name>
</gene>
<keyword evidence="3" id="KW-1185">Reference proteome</keyword>
<evidence type="ECO:0000313" key="3">
    <source>
        <dbReference type="Proteomes" id="UP001139031"/>
    </source>
</evidence>
<feature type="transmembrane region" description="Helical" evidence="1">
    <location>
        <begin position="122"/>
        <end position="140"/>
    </location>
</feature>
<feature type="transmembrane region" description="Helical" evidence="1">
    <location>
        <begin position="67"/>
        <end position="84"/>
    </location>
</feature>
<dbReference type="Proteomes" id="UP001139031">
    <property type="component" value="Unassembled WGS sequence"/>
</dbReference>